<keyword evidence="7" id="KW-0238">DNA-binding</keyword>
<evidence type="ECO:0000256" key="5">
    <source>
        <dbReference type="ARBA" id="ARBA00022806"/>
    </source>
</evidence>
<dbReference type="Proteomes" id="UP000274483">
    <property type="component" value="Chromosome"/>
</dbReference>
<evidence type="ECO:0000256" key="7">
    <source>
        <dbReference type="ARBA" id="ARBA00023125"/>
    </source>
</evidence>
<dbReference type="PANTHER" id="PTHR13710:SF105">
    <property type="entry name" value="ATP-DEPENDENT DNA HELICASE Q1"/>
    <property type="match status" value="1"/>
</dbReference>
<dbReference type="InterPro" id="IPR001650">
    <property type="entry name" value="Helicase_C-like"/>
</dbReference>
<evidence type="ECO:0000256" key="3">
    <source>
        <dbReference type="ARBA" id="ARBA00022741"/>
    </source>
</evidence>
<evidence type="ECO:0000256" key="1">
    <source>
        <dbReference type="ARBA" id="ARBA00005446"/>
    </source>
</evidence>
<protein>
    <recommendedName>
        <fullName evidence="11">ATP-dependent DNA helicase RecQ</fullName>
        <ecNumber evidence="10">5.6.2.4</ecNumber>
    </recommendedName>
    <alternativeName>
        <fullName evidence="12">DNA 3'-5' helicase RecQ</fullName>
    </alternativeName>
</protein>
<evidence type="ECO:0000256" key="8">
    <source>
        <dbReference type="ARBA" id="ARBA00023235"/>
    </source>
</evidence>
<dbReference type="Pfam" id="PF16124">
    <property type="entry name" value="RecQ_Zn_bind"/>
    <property type="match status" value="1"/>
</dbReference>
<reference evidence="15 16" key="1">
    <citation type="submission" date="2018-11" db="EMBL/GenBank/DDBJ databases">
        <title>Proposal to divide the Flavobacteriaceae and reorganize its genera based on Amino Acid Identity values calculated from whole genome sequences.</title>
        <authorList>
            <person name="Nicholson A.C."/>
            <person name="Gulvik C.A."/>
            <person name="Whitney A.M."/>
            <person name="Humrighouse B.W."/>
            <person name="Bell M."/>
            <person name="Holmes B."/>
            <person name="Steigerwalt A.G."/>
            <person name="Villarma A."/>
            <person name="Sheth M."/>
            <person name="Batra D."/>
            <person name="Pryor J."/>
            <person name="Bernardet J.-F."/>
            <person name="Hugo C."/>
            <person name="Kampfer P."/>
            <person name="Newman J.D."/>
            <person name="McQuiston J.R."/>
        </authorList>
    </citation>
    <scope>NUCLEOTIDE SEQUENCE [LARGE SCALE GENOMIC DNA]</scope>
    <source>
        <strain evidence="15 16">H3001</strain>
    </source>
</reference>
<name>A0ABM7C8T2_9FLAO</name>
<dbReference type="PROSITE" id="PS51192">
    <property type="entry name" value="HELICASE_ATP_BIND_1"/>
    <property type="match status" value="1"/>
</dbReference>
<evidence type="ECO:0000256" key="6">
    <source>
        <dbReference type="ARBA" id="ARBA00022840"/>
    </source>
</evidence>
<dbReference type="SMART" id="SM00487">
    <property type="entry name" value="DEXDc"/>
    <property type="match status" value="1"/>
</dbReference>
<organism evidence="15 16">
    <name type="scientific">Kaistella daneshvariae</name>
    <dbReference type="NCBI Taxonomy" id="2487074"/>
    <lineage>
        <taxon>Bacteria</taxon>
        <taxon>Pseudomonadati</taxon>
        <taxon>Bacteroidota</taxon>
        <taxon>Flavobacteriia</taxon>
        <taxon>Flavobacteriales</taxon>
        <taxon>Weeksellaceae</taxon>
        <taxon>Chryseobacterium group</taxon>
        <taxon>Kaistella</taxon>
    </lineage>
</organism>
<evidence type="ECO:0000256" key="11">
    <source>
        <dbReference type="ARBA" id="ARBA00044535"/>
    </source>
</evidence>
<comment type="similarity">
    <text evidence="1">Belongs to the helicase family. RecQ subfamily.</text>
</comment>
<dbReference type="Gene3D" id="1.10.10.10">
    <property type="entry name" value="Winged helix-like DNA-binding domain superfamily/Winged helix DNA-binding domain"/>
    <property type="match status" value="1"/>
</dbReference>
<dbReference type="SUPFAM" id="SSF52540">
    <property type="entry name" value="P-loop containing nucleoside triphosphate hydrolases"/>
    <property type="match status" value="1"/>
</dbReference>
<evidence type="ECO:0000256" key="10">
    <source>
        <dbReference type="ARBA" id="ARBA00034808"/>
    </source>
</evidence>
<keyword evidence="4" id="KW-0378">Hydrolase</keyword>
<keyword evidence="5 15" id="KW-0347">Helicase</keyword>
<evidence type="ECO:0000313" key="15">
    <source>
        <dbReference type="EMBL" id="AZI67406.1"/>
    </source>
</evidence>
<evidence type="ECO:0000313" key="16">
    <source>
        <dbReference type="Proteomes" id="UP000274483"/>
    </source>
</evidence>
<dbReference type="CDD" id="cd17920">
    <property type="entry name" value="DEXHc_RecQ"/>
    <property type="match status" value="1"/>
</dbReference>
<keyword evidence="3" id="KW-0547">Nucleotide-binding</keyword>
<dbReference type="InterPro" id="IPR004589">
    <property type="entry name" value="DNA_helicase_ATP-dep_RecQ"/>
</dbReference>
<keyword evidence="16" id="KW-1185">Reference proteome</keyword>
<evidence type="ECO:0000256" key="4">
    <source>
        <dbReference type="ARBA" id="ARBA00022801"/>
    </source>
</evidence>
<accession>A0ABM7C8T2</accession>
<gene>
    <name evidence="15" type="ORF">EIB71_06870</name>
</gene>
<dbReference type="Pfam" id="PF00271">
    <property type="entry name" value="Helicase_C"/>
    <property type="match status" value="1"/>
</dbReference>
<dbReference type="EMBL" id="CP034158">
    <property type="protein sequence ID" value="AZI67406.1"/>
    <property type="molecule type" value="Genomic_DNA"/>
</dbReference>
<dbReference type="Gene3D" id="3.40.50.300">
    <property type="entry name" value="P-loop containing nucleotide triphosphate hydrolases"/>
    <property type="match status" value="2"/>
</dbReference>
<dbReference type="Pfam" id="PF00270">
    <property type="entry name" value="DEAD"/>
    <property type="match status" value="1"/>
</dbReference>
<dbReference type="InterPro" id="IPR011545">
    <property type="entry name" value="DEAD/DEAH_box_helicase_dom"/>
</dbReference>
<evidence type="ECO:0000259" key="14">
    <source>
        <dbReference type="PROSITE" id="PS51194"/>
    </source>
</evidence>
<keyword evidence="2" id="KW-0479">Metal-binding</keyword>
<dbReference type="NCBIfam" id="TIGR00614">
    <property type="entry name" value="recQ_fam"/>
    <property type="match status" value="1"/>
</dbReference>
<dbReference type="InterPro" id="IPR036388">
    <property type="entry name" value="WH-like_DNA-bd_sf"/>
</dbReference>
<dbReference type="EC" id="5.6.2.4" evidence="10"/>
<feature type="domain" description="Helicase C-terminal" evidence="14">
    <location>
        <begin position="226"/>
        <end position="380"/>
    </location>
</feature>
<keyword evidence="8" id="KW-0413">Isomerase</keyword>
<evidence type="ECO:0000256" key="9">
    <source>
        <dbReference type="ARBA" id="ARBA00034617"/>
    </source>
</evidence>
<sequence length="648" mass="74813">MKFVSVNLRVISSQNFEQLKYQTLKHFWGFENFRDAQEEIINAVISGQDALALLPTGGGKSLCYQLPALILEGTCLVVSPLLALIKDQVFQMKNLGIEAEYLSSELDDFDAEVIFNRCKDGLTKLLYVSPERLTNQLFLKNLEEIQVSFLAVDEAHCISEWGQDFRPSYQNIKKFRPFIGKIPCLALTATATPKVLQEIQLKLDLKNAFVFQKSFRRSNLNIISDKISDKYERVLNLLKYNRSSGIIYVRTRKEAEELTHFLHRNQIKNVDFFHAGIPVKEKNAKQNNWVKSQNQVLISTNAFGMGIDKENVRFVLHFSPAASIENYYQEIGRAGRDGAESYAFLLWNEQELKNFDQILINQIPSKAEFQKIVTYLYSTFQIAENDLPENVFQLHIQKVQNFTKASLAKIRNVLNFLHHQEIIYYNSQNSLSSLELKVSPEQIELLPKKDAYFIELLLRNLTGIATHKVLFSEKSFSTKIGSDPQLVKERLLELQKSGHLNYIDGAQSSVRFLQHRDQRAIEGKYWNLFAQIQKNKIQKWEEMKFFVKDTDFCKMKMILSYFGEKNAKNCGHCSVCQQQKESVFGRDISADILNVLKTAPANVEEISIKLNYFSKENILENLIHLLDSGKVKMLNFRTYAFNDDYKAL</sequence>
<dbReference type="PANTHER" id="PTHR13710">
    <property type="entry name" value="DNA HELICASE RECQ FAMILY MEMBER"/>
    <property type="match status" value="1"/>
</dbReference>
<dbReference type="PROSITE" id="PS51194">
    <property type="entry name" value="HELICASE_CTER"/>
    <property type="match status" value="1"/>
</dbReference>
<evidence type="ECO:0000256" key="12">
    <source>
        <dbReference type="ARBA" id="ARBA00044550"/>
    </source>
</evidence>
<keyword evidence="6" id="KW-0067">ATP-binding</keyword>
<proteinExistence type="inferred from homology"/>
<dbReference type="GO" id="GO:0004386">
    <property type="term" value="F:helicase activity"/>
    <property type="evidence" value="ECO:0007669"/>
    <property type="project" value="UniProtKB-KW"/>
</dbReference>
<dbReference type="InterPro" id="IPR027417">
    <property type="entry name" value="P-loop_NTPase"/>
</dbReference>
<comment type="catalytic activity">
    <reaction evidence="9">
        <text>Couples ATP hydrolysis with the unwinding of duplex DNA by translocating in the 3'-5' direction.</text>
        <dbReference type="EC" id="5.6.2.4"/>
    </reaction>
</comment>
<evidence type="ECO:0000259" key="13">
    <source>
        <dbReference type="PROSITE" id="PS51192"/>
    </source>
</evidence>
<evidence type="ECO:0000256" key="2">
    <source>
        <dbReference type="ARBA" id="ARBA00022723"/>
    </source>
</evidence>
<dbReference type="InterPro" id="IPR014001">
    <property type="entry name" value="Helicase_ATP-bd"/>
</dbReference>
<feature type="domain" description="Helicase ATP-binding" evidence="13">
    <location>
        <begin position="41"/>
        <end position="209"/>
    </location>
</feature>
<dbReference type="SMART" id="SM00490">
    <property type="entry name" value="HELICc"/>
    <property type="match status" value="1"/>
</dbReference>
<dbReference type="InterPro" id="IPR032284">
    <property type="entry name" value="RecQ_Zn-bd"/>
</dbReference>